<accession>A0AAD3E1V0</accession>
<organism evidence="1 2">
    <name type="scientific">Astrephomene gubernaculifera</name>
    <dbReference type="NCBI Taxonomy" id="47775"/>
    <lineage>
        <taxon>Eukaryota</taxon>
        <taxon>Viridiplantae</taxon>
        <taxon>Chlorophyta</taxon>
        <taxon>core chlorophytes</taxon>
        <taxon>Chlorophyceae</taxon>
        <taxon>CS clade</taxon>
        <taxon>Chlamydomonadales</taxon>
        <taxon>Astrephomenaceae</taxon>
        <taxon>Astrephomene</taxon>
    </lineage>
</organism>
<evidence type="ECO:0000313" key="1">
    <source>
        <dbReference type="EMBL" id="GFR51099.1"/>
    </source>
</evidence>
<reference evidence="1 2" key="1">
    <citation type="journal article" date="2021" name="Sci. Rep.">
        <title>Genome sequencing of the multicellular alga Astrephomene provides insights into convergent evolution of germ-soma differentiation.</title>
        <authorList>
            <person name="Yamashita S."/>
            <person name="Yamamoto K."/>
            <person name="Matsuzaki R."/>
            <person name="Suzuki S."/>
            <person name="Yamaguchi H."/>
            <person name="Hirooka S."/>
            <person name="Minakuchi Y."/>
            <person name="Miyagishima S."/>
            <person name="Kawachi M."/>
            <person name="Toyoda A."/>
            <person name="Nozaki H."/>
        </authorList>
    </citation>
    <scope>NUCLEOTIDE SEQUENCE [LARGE SCALE GENOMIC DNA]</scope>
    <source>
        <strain evidence="1 2">NIES-4017</strain>
    </source>
</reference>
<feature type="non-terminal residue" evidence="1">
    <location>
        <position position="202"/>
    </location>
</feature>
<dbReference type="Proteomes" id="UP001054857">
    <property type="component" value="Unassembled WGS sequence"/>
</dbReference>
<keyword evidence="2" id="KW-1185">Reference proteome</keyword>
<name>A0AAD3E1V0_9CHLO</name>
<evidence type="ECO:0000313" key="2">
    <source>
        <dbReference type="Proteomes" id="UP001054857"/>
    </source>
</evidence>
<protein>
    <recommendedName>
        <fullName evidence="3">Sulfotransferase</fullName>
    </recommendedName>
</protein>
<gene>
    <name evidence="1" type="ORF">Agub_g13427</name>
</gene>
<comment type="caution">
    <text evidence="1">The sequence shown here is derived from an EMBL/GenBank/DDBJ whole genome shotgun (WGS) entry which is preliminary data.</text>
</comment>
<evidence type="ECO:0008006" key="3">
    <source>
        <dbReference type="Google" id="ProtNLM"/>
    </source>
</evidence>
<proteinExistence type="predicted"/>
<dbReference type="AlphaFoldDB" id="A0AAD3E1V0"/>
<feature type="non-terminal residue" evidence="1">
    <location>
        <position position="1"/>
    </location>
</feature>
<sequence>ISKAGGTSWTAAARANSCSVPPTRGAHLPHSDDECRWVRARLLAGLLRGAGGHWEAQRVEAAPVCPRYGIVERRTLMRDCIQRLDAVHSRGHHYISNEYTLHGGEGSMYDTHLCPQFVNVISIREPLARLVSNIKYIMLHLKHSLFHTSPATSPALERAFNRTFCNAPAKIWELLAPPVVDNYNVRSMLGESAFHSPLWTGL</sequence>
<dbReference type="EMBL" id="BMAR01000045">
    <property type="protein sequence ID" value="GFR51099.1"/>
    <property type="molecule type" value="Genomic_DNA"/>
</dbReference>